<dbReference type="AlphaFoldDB" id="A0A8E6ETQ2"/>
<name>A0A8E6ETQ2_9BACT</name>
<reference evidence="1" key="1">
    <citation type="submission" date="2021-05" db="EMBL/GenBank/DDBJ databases">
        <title>Complete genome sequence of the cellulolytic planctomycete Telmatocola sphagniphila SP2T and characterization of the first cellulase from planctomycetes.</title>
        <authorList>
            <person name="Rakitin A.L."/>
            <person name="Beletsky A.V."/>
            <person name="Naumoff D.G."/>
            <person name="Kulichevskaya I.S."/>
            <person name="Mardanov A.V."/>
            <person name="Ravin N.V."/>
            <person name="Dedysh S.N."/>
        </authorList>
    </citation>
    <scope>NUCLEOTIDE SEQUENCE</scope>
    <source>
        <strain evidence="1">SP2T</strain>
    </source>
</reference>
<gene>
    <name evidence="1" type="ORF">KIH39_01940</name>
</gene>
<keyword evidence="2" id="KW-1185">Reference proteome</keyword>
<proteinExistence type="predicted"/>
<dbReference type="Proteomes" id="UP000676194">
    <property type="component" value="Chromosome"/>
</dbReference>
<dbReference type="KEGG" id="tsph:KIH39_01940"/>
<dbReference type="RefSeq" id="WP_213497594.1">
    <property type="nucleotide sequence ID" value="NZ_CP074694.1"/>
</dbReference>
<sequence>MLIVNGKSKVPGPGASPFICEPFVKEGEKYSNLTLAEQRKVMRSGYETIVAFKTWKKVEADLGKRL</sequence>
<evidence type="ECO:0000313" key="2">
    <source>
        <dbReference type="Proteomes" id="UP000676194"/>
    </source>
</evidence>
<evidence type="ECO:0000313" key="1">
    <source>
        <dbReference type="EMBL" id="QVL32704.1"/>
    </source>
</evidence>
<organism evidence="1 2">
    <name type="scientific">Telmatocola sphagniphila</name>
    <dbReference type="NCBI Taxonomy" id="1123043"/>
    <lineage>
        <taxon>Bacteria</taxon>
        <taxon>Pseudomonadati</taxon>
        <taxon>Planctomycetota</taxon>
        <taxon>Planctomycetia</taxon>
        <taxon>Gemmatales</taxon>
        <taxon>Gemmataceae</taxon>
    </lineage>
</organism>
<dbReference type="EMBL" id="CP074694">
    <property type="protein sequence ID" value="QVL32704.1"/>
    <property type="molecule type" value="Genomic_DNA"/>
</dbReference>
<protein>
    <submittedName>
        <fullName evidence="1">Uncharacterized protein</fullName>
    </submittedName>
</protein>
<accession>A0A8E6ETQ2</accession>